<dbReference type="Pfam" id="PF13727">
    <property type="entry name" value="CoA_binding_3"/>
    <property type="match status" value="1"/>
</dbReference>
<proteinExistence type="inferred from homology"/>
<dbReference type="InterPro" id="IPR017475">
    <property type="entry name" value="EPS_sugar_tfrase"/>
</dbReference>
<dbReference type="NCBIfam" id="TIGR03025">
    <property type="entry name" value="EPS_sugtrans"/>
    <property type="match status" value="1"/>
</dbReference>
<feature type="domain" description="Bacterial sugar transferase" evidence="8">
    <location>
        <begin position="317"/>
        <end position="505"/>
    </location>
</feature>
<feature type="transmembrane region" description="Helical" evidence="7">
    <location>
        <begin position="144"/>
        <end position="163"/>
    </location>
</feature>
<evidence type="ECO:0000256" key="1">
    <source>
        <dbReference type="ARBA" id="ARBA00004141"/>
    </source>
</evidence>
<protein>
    <submittedName>
        <fullName evidence="9">Sugar transferase</fullName>
    </submittedName>
</protein>
<feature type="transmembrane region" description="Helical" evidence="7">
    <location>
        <begin position="42"/>
        <end position="66"/>
    </location>
</feature>
<evidence type="ECO:0000256" key="7">
    <source>
        <dbReference type="SAM" id="Phobius"/>
    </source>
</evidence>
<dbReference type="Pfam" id="PF02397">
    <property type="entry name" value="Bac_transf"/>
    <property type="match status" value="1"/>
</dbReference>
<feature type="transmembrane region" description="Helical" evidence="7">
    <location>
        <begin position="322"/>
        <end position="343"/>
    </location>
</feature>
<reference evidence="9 10" key="1">
    <citation type="submission" date="2020-01" db="EMBL/GenBank/DDBJ databases">
        <title>Investigation of new actinobacteria for the biodesulphurisation of diesel fuel.</title>
        <authorList>
            <person name="Athi Narayanan S.M."/>
        </authorList>
    </citation>
    <scope>NUCLEOTIDE SEQUENCE [LARGE SCALE GENOMIC DNA]</scope>
    <source>
        <strain evidence="9 10">213E</strain>
    </source>
</reference>
<evidence type="ECO:0000256" key="6">
    <source>
        <dbReference type="ARBA" id="ARBA00023136"/>
    </source>
</evidence>
<dbReference type="EMBL" id="JAADZU010000078">
    <property type="protein sequence ID" value="NDK91669.1"/>
    <property type="molecule type" value="Genomic_DNA"/>
</dbReference>
<evidence type="ECO:0000256" key="3">
    <source>
        <dbReference type="ARBA" id="ARBA00022679"/>
    </source>
</evidence>
<organism evidence="9 10">
    <name type="scientific">Gordonia desulfuricans</name>
    <dbReference type="NCBI Taxonomy" id="89051"/>
    <lineage>
        <taxon>Bacteria</taxon>
        <taxon>Bacillati</taxon>
        <taxon>Actinomycetota</taxon>
        <taxon>Actinomycetes</taxon>
        <taxon>Mycobacteriales</taxon>
        <taxon>Gordoniaceae</taxon>
        <taxon>Gordonia</taxon>
    </lineage>
</organism>
<feature type="transmembrane region" description="Helical" evidence="7">
    <location>
        <begin position="78"/>
        <end position="97"/>
    </location>
</feature>
<evidence type="ECO:0000259" key="8">
    <source>
        <dbReference type="Pfam" id="PF02397"/>
    </source>
</evidence>
<keyword evidence="5 7" id="KW-1133">Transmembrane helix</keyword>
<accession>A0A7K3LTV8</accession>
<dbReference type="GO" id="GO:0016020">
    <property type="term" value="C:membrane"/>
    <property type="evidence" value="ECO:0007669"/>
    <property type="project" value="UniProtKB-SubCell"/>
</dbReference>
<dbReference type="AlphaFoldDB" id="A0A7K3LTV8"/>
<keyword evidence="10" id="KW-1185">Reference proteome</keyword>
<evidence type="ECO:0000256" key="2">
    <source>
        <dbReference type="ARBA" id="ARBA00006464"/>
    </source>
</evidence>
<comment type="caution">
    <text evidence="9">The sequence shown here is derived from an EMBL/GenBank/DDBJ whole genome shotgun (WGS) entry which is preliminary data.</text>
</comment>
<evidence type="ECO:0000256" key="4">
    <source>
        <dbReference type="ARBA" id="ARBA00022692"/>
    </source>
</evidence>
<dbReference type="GO" id="GO:0016780">
    <property type="term" value="F:phosphotransferase activity, for other substituted phosphate groups"/>
    <property type="evidence" value="ECO:0007669"/>
    <property type="project" value="TreeGrafter"/>
</dbReference>
<comment type="similarity">
    <text evidence="2">Belongs to the bacterial sugar transferase family.</text>
</comment>
<keyword evidence="6 7" id="KW-0472">Membrane</keyword>
<evidence type="ECO:0000313" key="10">
    <source>
        <dbReference type="Proteomes" id="UP000466307"/>
    </source>
</evidence>
<feature type="transmembrane region" description="Helical" evidence="7">
    <location>
        <begin position="118"/>
        <end position="138"/>
    </location>
</feature>
<dbReference type="InterPro" id="IPR003362">
    <property type="entry name" value="Bact_transf"/>
</dbReference>
<gene>
    <name evidence="9" type="ORF">GYA93_19125</name>
</gene>
<dbReference type="Proteomes" id="UP000466307">
    <property type="component" value="Unassembled WGS sequence"/>
</dbReference>
<name>A0A7K3LTV8_9ACTN</name>
<dbReference type="PANTHER" id="PTHR30576:SF10">
    <property type="entry name" value="SLL5057 PROTEIN"/>
    <property type="match status" value="1"/>
</dbReference>
<comment type="subcellular location">
    <subcellularLocation>
        <location evidence="1">Membrane</location>
        <topology evidence="1">Multi-pass membrane protein</topology>
    </subcellularLocation>
</comment>
<evidence type="ECO:0000313" key="9">
    <source>
        <dbReference type="EMBL" id="NDK91669.1"/>
    </source>
</evidence>
<keyword evidence="3 9" id="KW-0808">Transferase</keyword>
<sequence length="511" mass="55855">MGADVTAEGGFDFGPAGAESRGWSVDTDRRVDSKRRPWVDAYLRKVACSDVVIIALSLVIAQFVRFGSPGLMAPHGPFGIPALLVCLTLGVVWAVALRLVRTYDSRIVGAGAQEYSRIVTASVWVFGGLAILDLLFHLNIARGFLAVALPVGTLGLLTCHRFWRHQLHRRRVRGSHLDDLLIVGSSESALPLAKRVLKDPSLGYRVVGLCTPPGRPSAPASIAVAGHIVPVINDVDAVSVAVRQSCATAVAVSSTDEFGYEALRELSWELETDNIDLMVSPGVVDVTGPRMLVRQVDGLPLLHIDKPRYGAAQSLLKSTLDYALATTVLIILTPVMIVTALAIKSHDGGPVFFRHLRVGKDGQTFRVWKFRSMATDADKRIGEAREKAPSSSSVFYKSEHDPRITPIGRFIRKTSIDELPQLFNVLARQMSIVGPRPLVPGEGSEIPNFVERRLLVKPGITGLWQVSGRSNLAEEDRIRLDLVYVENWTMVQDLVILWRTVKAVIAKDGAY</sequence>
<keyword evidence="4 7" id="KW-0812">Transmembrane</keyword>
<evidence type="ECO:0000256" key="5">
    <source>
        <dbReference type="ARBA" id="ARBA00022989"/>
    </source>
</evidence>
<dbReference type="PANTHER" id="PTHR30576">
    <property type="entry name" value="COLANIC BIOSYNTHESIS UDP-GLUCOSE LIPID CARRIER TRANSFERASE"/>
    <property type="match status" value="1"/>
</dbReference>